<gene>
    <name evidence="1" type="ORF">R3W88_011552</name>
</gene>
<comment type="caution">
    <text evidence="1">The sequence shown here is derived from an EMBL/GenBank/DDBJ whole genome shotgun (WGS) entry which is preliminary data.</text>
</comment>
<accession>A0AAV9L7M0</accession>
<proteinExistence type="predicted"/>
<dbReference type="PANTHER" id="PTHR35218:SF9">
    <property type="entry name" value="ENDONUCLEASE_EXONUCLEASE_PHOSPHATASE DOMAIN-CONTAINING PROTEIN"/>
    <property type="match status" value="1"/>
</dbReference>
<evidence type="ECO:0000313" key="2">
    <source>
        <dbReference type="Proteomes" id="UP001311915"/>
    </source>
</evidence>
<dbReference type="Proteomes" id="UP001311915">
    <property type="component" value="Unassembled WGS sequence"/>
</dbReference>
<name>A0AAV9L7M0_9SOLN</name>
<dbReference type="PANTHER" id="PTHR35218">
    <property type="entry name" value="RNASE H DOMAIN-CONTAINING PROTEIN"/>
    <property type="match status" value="1"/>
</dbReference>
<evidence type="ECO:0000313" key="1">
    <source>
        <dbReference type="EMBL" id="KAK4721319.1"/>
    </source>
</evidence>
<reference evidence="1 2" key="1">
    <citation type="submission" date="2023-10" db="EMBL/GenBank/DDBJ databases">
        <title>Genome-Wide Identification Analysis in wild type Solanum Pinnatisectum Reveals Some Genes Defensing Phytophthora Infestans.</title>
        <authorList>
            <person name="Sun C."/>
        </authorList>
    </citation>
    <scope>NUCLEOTIDE SEQUENCE [LARGE SCALE GENOMIC DNA]</scope>
    <source>
        <strain evidence="1">LQN</strain>
        <tissue evidence="1">Leaf</tissue>
    </source>
</reference>
<dbReference type="EMBL" id="JAWPEI010000007">
    <property type="protein sequence ID" value="KAK4721319.1"/>
    <property type="molecule type" value="Genomic_DNA"/>
</dbReference>
<organism evidence="1 2">
    <name type="scientific">Solanum pinnatisectum</name>
    <name type="common">tansyleaf nightshade</name>
    <dbReference type="NCBI Taxonomy" id="50273"/>
    <lineage>
        <taxon>Eukaryota</taxon>
        <taxon>Viridiplantae</taxon>
        <taxon>Streptophyta</taxon>
        <taxon>Embryophyta</taxon>
        <taxon>Tracheophyta</taxon>
        <taxon>Spermatophyta</taxon>
        <taxon>Magnoliopsida</taxon>
        <taxon>eudicotyledons</taxon>
        <taxon>Gunneridae</taxon>
        <taxon>Pentapetalae</taxon>
        <taxon>asterids</taxon>
        <taxon>lamiids</taxon>
        <taxon>Solanales</taxon>
        <taxon>Solanaceae</taxon>
        <taxon>Solanoideae</taxon>
        <taxon>Solaneae</taxon>
        <taxon>Solanum</taxon>
    </lineage>
</organism>
<dbReference type="AlphaFoldDB" id="A0AAV9L7M0"/>
<keyword evidence="2" id="KW-1185">Reference proteome</keyword>
<protein>
    <submittedName>
        <fullName evidence="1">Uncharacterized protein</fullName>
    </submittedName>
</protein>
<sequence length="340" mass="39144">MNQKVLFKMDLNGHEVIVILQNPNFLAQLITEGMKLAMDNFLNHQWVNNVMNPLAPAVAPLIYHNIQHLWGMPSHFNPILNPTINQNLSFFSPIKSIQENPMFFPWIRQNPPMTVPSQNPTPSEPPLENISMGTNEVPYMLSFTEIADLREVALMLSPEMEDKKYIFKCPPTLKKCSIDIRPPINRWAAKLAVMVTPTIRTMPLVGQDQEMPSIYQFIMNTNPTLITWNIQVANNVAFRRNMKDLLITHTPCILALLEIKMESHEFLKNDYNFTGMVESPAGRSGITGMRQTFQELHVMVEVLPNKPPWLMSIIYFNPNLLYRDTLWNNLINIKDNYDGP</sequence>